<protein>
    <submittedName>
        <fullName evidence="6">Cupin domain-containing protein</fullName>
    </submittedName>
</protein>
<evidence type="ECO:0000256" key="2">
    <source>
        <dbReference type="ARBA" id="ARBA00022723"/>
    </source>
</evidence>
<dbReference type="GO" id="GO:0046872">
    <property type="term" value="F:metal ion binding"/>
    <property type="evidence" value="ECO:0007669"/>
    <property type="project" value="UniProtKB-KW"/>
</dbReference>
<reference evidence="6" key="1">
    <citation type="journal article" name="Emerg. Infect. Dis.">
        <title>Two cases of a newly characterized neisseria species.</title>
        <authorList>
            <person name="Mustapha M."/>
            <person name="Lemos A.P.S."/>
            <person name="Harrison L.H."/>
            <person name="Vantyne D."/>
            <person name="Sacchi C.T."/>
        </authorList>
    </citation>
    <scope>NUCLEOTIDE SEQUENCE</scope>
    <source>
        <strain evidence="6">N.95.16</strain>
    </source>
</reference>
<dbReference type="Gene3D" id="2.60.120.650">
    <property type="entry name" value="Cupin"/>
    <property type="match status" value="1"/>
</dbReference>
<evidence type="ECO:0000256" key="5">
    <source>
        <dbReference type="ARBA" id="ARBA00023004"/>
    </source>
</evidence>
<keyword evidence="7" id="KW-1185">Reference proteome</keyword>
<dbReference type="InterPro" id="IPR039994">
    <property type="entry name" value="NO66-like"/>
</dbReference>
<accession>A0A5Q3RYR3</accession>
<dbReference type="Proteomes" id="UP000486297">
    <property type="component" value="Unassembled WGS sequence"/>
</dbReference>
<evidence type="ECO:0000256" key="1">
    <source>
        <dbReference type="ARBA" id="ARBA00001954"/>
    </source>
</evidence>
<comment type="cofactor">
    <cofactor evidence="1">
        <name>Fe(2+)</name>
        <dbReference type="ChEBI" id="CHEBI:29033"/>
    </cofactor>
</comment>
<dbReference type="PROSITE" id="PS51184">
    <property type="entry name" value="JMJC"/>
    <property type="match status" value="1"/>
</dbReference>
<keyword evidence="3" id="KW-0223">Dioxygenase</keyword>
<dbReference type="PANTHER" id="PTHR13096:SF8">
    <property type="entry name" value="RIBOSOMAL OXYGENASE 1"/>
    <property type="match status" value="1"/>
</dbReference>
<organism evidence="6 7">
    <name type="scientific">Neisseria brasiliensis</name>
    <dbReference type="NCBI Taxonomy" id="2666100"/>
    <lineage>
        <taxon>Bacteria</taxon>
        <taxon>Pseudomonadati</taxon>
        <taxon>Pseudomonadota</taxon>
        <taxon>Betaproteobacteria</taxon>
        <taxon>Neisseriales</taxon>
        <taxon>Neisseriaceae</taxon>
        <taxon>Neisseria</taxon>
    </lineage>
</organism>
<dbReference type="InterPro" id="IPR003347">
    <property type="entry name" value="JmjC_dom"/>
</dbReference>
<keyword evidence="2" id="KW-0479">Metal-binding</keyword>
<dbReference type="Pfam" id="PF20514">
    <property type="entry name" value="WHD_ROXA"/>
    <property type="match status" value="1"/>
</dbReference>
<dbReference type="SMART" id="SM00558">
    <property type="entry name" value="JmjC"/>
    <property type="match status" value="1"/>
</dbReference>
<dbReference type="Pfam" id="PF08007">
    <property type="entry name" value="JmjC_2"/>
    <property type="match status" value="1"/>
</dbReference>
<dbReference type="InterPro" id="IPR046799">
    <property type="entry name" value="ROXA-like_wH"/>
</dbReference>
<evidence type="ECO:0000256" key="4">
    <source>
        <dbReference type="ARBA" id="ARBA00023002"/>
    </source>
</evidence>
<sequence length="379" mass="43534">MPQETFFRDYRYQKPCLFKNAVRLPDKAEVWRGINEMYQRANPADELFKFRKGPLIPKEHYVEAFEDTGRIRHRFNKAAVYEYLKDGATLVYNRINNEPFSDDITKQVARFAQAHTVVSGYLAFGGDPSYKNHWDTRDVFAVQLVGKKHWSLSAPNFEMPLYMQQSKDLPHIPEPETTDMEVVLEAGDILYIPRGWWHNPVPMGCETFHLAIGTFPPNGHNYMEWLMNKVPDIVGFRHNLQSWAQDQGSLKEAAEAFAAEITDPDNYEAFMQHFLGNQRTDSGFAFEILGNPHSDGLPEDALLSLNTVDNSTIEKGYLIANGVKIDLDDKGKEVFLHLRSTQKPVMVKHLLAHNQLGREEEIKKLLESLLALDILEVRI</sequence>
<evidence type="ECO:0000313" key="7">
    <source>
        <dbReference type="Proteomes" id="UP000486297"/>
    </source>
</evidence>
<keyword evidence="4" id="KW-0560">Oxidoreductase</keyword>
<keyword evidence="5" id="KW-0408">Iron</keyword>
<dbReference type="EMBL" id="WJXO01000001">
    <property type="protein sequence ID" value="MRN38128.1"/>
    <property type="molecule type" value="Genomic_DNA"/>
</dbReference>
<evidence type="ECO:0000313" key="6">
    <source>
        <dbReference type="EMBL" id="MRN38128.1"/>
    </source>
</evidence>
<gene>
    <name evidence="6" type="ORF">GJU80_06410</name>
</gene>
<dbReference type="AlphaFoldDB" id="A0A5Q3RYR3"/>
<proteinExistence type="predicted"/>
<dbReference type="SUPFAM" id="SSF51197">
    <property type="entry name" value="Clavaminate synthase-like"/>
    <property type="match status" value="1"/>
</dbReference>
<comment type="caution">
    <text evidence="6">The sequence shown here is derived from an EMBL/GenBank/DDBJ whole genome shotgun (WGS) entry which is preliminary data.</text>
</comment>
<dbReference type="GO" id="GO:0051213">
    <property type="term" value="F:dioxygenase activity"/>
    <property type="evidence" value="ECO:0007669"/>
    <property type="project" value="UniProtKB-KW"/>
</dbReference>
<dbReference type="PANTHER" id="PTHR13096">
    <property type="entry name" value="MINA53 MYC INDUCED NUCLEAR ANTIGEN"/>
    <property type="match status" value="1"/>
</dbReference>
<name>A0A5Q3RYR3_9NEIS</name>
<evidence type="ECO:0000256" key="3">
    <source>
        <dbReference type="ARBA" id="ARBA00022964"/>
    </source>
</evidence>